<feature type="compositionally biased region" description="Low complexity" evidence="1">
    <location>
        <begin position="10"/>
        <end position="23"/>
    </location>
</feature>
<protein>
    <submittedName>
        <fullName evidence="2">Uncharacterized protein</fullName>
    </submittedName>
</protein>
<evidence type="ECO:0000256" key="1">
    <source>
        <dbReference type="SAM" id="MobiDB-lite"/>
    </source>
</evidence>
<sequence length="69" mass="7122">MRVPQQQRTPGADQVDVAAPVGVGDPGAGPSTMNRGVPPTAWKARTGLFTPPGMICRPRAKRPAETGAS</sequence>
<keyword evidence="3" id="KW-1185">Reference proteome</keyword>
<organism evidence="2 3">
    <name type="scientific">Blastococcus brunescens</name>
    <dbReference type="NCBI Taxonomy" id="1564165"/>
    <lineage>
        <taxon>Bacteria</taxon>
        <taxon>Bacillati</taxon>
        <taxon>Actinomycetota</taxon>
        <taxon>Actinomycetes</taxon>
        <taxon>Geodermatophilales</taxon>
        <taxon>Geodermatophilaceae</taxon>
        <taxon>Blastococcus</taxon>
    </lineage>
</organism>
<evidence type="ECO:0000313" key="2">
    <source>
        <dbReference type="EMBL" id="WRL67308.1"/>
    </source>
</evidence>
<dbReference type="EMBL" id="CP141261">
    <property type="protein sequence ID" value="WRL67308.1"/>
    <property type="molecule type" value="Genomic_DNA"/>
</dbReference>
<reference evidence="2 3" key="1">
    <citation type="submission" date="2023-12" db="EMBL/GenBank/DDBJ databases">
        <title>Blastococcus brunescens sp. nov., an actonobacterium isolated from sandstone collected in sahara desert.</title>
        <authorList>
            <person name="Gtari M."/>
            <person name="Ghodhbane F."/>
        </authorList>
    </citation>
    <scope>NUCLEOTIDE SEQUENCE [LARGE SCALE GENOMIC DNA]</scope>
    <source>
        <strain evidence="2 3">BMG 8361</strain>
    </source>
</reference>
<name>A0ABZ1BB62_9ACTN</name>
<dbReference type="RefSeq" id="WP_324278615.1">
    <property type="nucleotide sequence ID" value="NZ_CP141261.1"/>
</dbReference>
<feature type="region of interest" description="Disordered" evidence="1">
    <location>
        <begin position="1"/>
        <end position="69"/>
    </location>
</feature>
<accession>A0ABZ1BB62</accession>
<gene>
    <name evidence="2" type="ORF">U6N30_25760</name>
</gene>
<proteinExistence type="predicted"/>
<dbReference type="Proteomes" id="UP001324287">
    <property type="component" value="Chromosome"/>
</dbReference>
<evidence type="ECO:0000313" key="3">
    <source>
        <dbReference type="Proteomes" id="UP001324287"/>
    </source>
</evidence>